<evidence type="ECO:0000313" key="4">
    <source>
        <dbReference type="Proteomes" id="UP000306585"/>
    </source>
</evidence>
<proteinExistence type="predicted"/>
<dbReference type="InterPro" id="IPR000160">
    <property type="entry name" value="GGDEF_dom"/>
</dbReference>
<dbReference type="SUPFAM" id="SSF55073">
    <property type="entry name" value="Nucleotide cyclase"/>
    <property type="match status" value="1"/>
</dbReference>
<evidence type="ECO:0000259" key="2">
    <source>
        <dbReference type="PROSITE" id="PS50887"/>
    </source>
</evidence>
<dbReference type="PANTHER" id="PTHR46663:SF2">
    <property type="entry name" value="GGDEF DOMAIN-CONTAINING PROTEIN"/>
    <property type="match status" value="1"/>
</dbReference>
<dbReference type="PROSITE" id="PS50887">
    <property type="entry name" value="GGDEF"/>
    <property type="match status" value="1"/>
</dbReference>
<keyword evidence="1" id="KW-0812">Transmembrane</keyword>
<name>A0A5R9GQB9_9PROT</name>
<dbReference type="InterPro" id="IPR029787">
    <property type="entry name" value="Nucleotide_cyclase"/>
</dbReference>
<dbReference type="Pfam" id="PF00990">
    <property type="entry name" value="GGDEF"/>
    <property type="match status" value="1"/>
</dbReference>
<dbReference type="NCBIfam" id="TIGR00254">
    <property type="entry name" value="GGDEF"/>
    <property type="match status" value="1"/>
</dbReference>
<dbReference type="InterPro" id="IPR043128">
    <property type="entry name" value="Rev_trsase/Diguanyl_cyclase"/>
</dbReference>
<dbReference type="Gene3D" id="3.30.70.270">
    <property type="match status" value="1"/>
</dbReference>
<dbReference type="FunFam" id="3.30.70.270:FF:000001">
    <property type="entry name" value="Diguanylate cyclase domain protein"/>
    <property type="match status" value="1"/>
</dbReference>
<organism evidence="3 4">
    <name type="scientific">Mariprofundus erugo</name>
    <dbReference type="NCBI Taxonomy" id="2528639"/>
    <lineage>
        <taxon>Bacteria</taxon>
        <taxon>Pseudomonadati</taxon>
        <taxon>Pseudomonadota</taxon>
        <taxon>Candidatius Mariprofundia</taxon>
        <taxon>Mariprofundales</taxon>
        <taxon>Mariprofundaceae</taxon>
        <taxon>Mariprofundus</taxon>
    </lineage>
</organism>
<gene>
    <name evidence="3" type="ORF">FEF65_11305</name>
</gene>
<keyword evidence="1" id="KW-0472">Membrane</keyword>
<evidence type="ECO:0000256" key="1">
    <source>
        <dbReference type="SAM" id="Phobius"/>
    </source>
</evidence>
<keyword evidence="4" id="KW-1185">Reference proteome</keyword>
<evidence type="ECO:0000313" key="3">
    <source>
        <dbReference type="EMBL" id="TLS66172.1"/>
    </source>
</evidence>
<dbReference type="GO" id="GO:0003824">
    <property type="term" value="F:catalytic activity"/>
    <property type="evidence" value="ECO:0007669"/>
    <property type="project" value="UniProtKB-ARBA"/>
</dbReference>
<protein>
    <submittedName>
        <fullName evidence="3">GGDEF domain-containing protein</fullName>
    </submittedName>
</protein>
<feature type="transmembrane region" description="Helical" evidence="1">
    <location>
        <begin position="70"/>
        <end position="90"/>
    </location>
</feature>
<feature type="transmembrane region" description="Helical" evidence="1">
    <location>
        <begin position="6"/>
        <end position="24"/>
    </location>
</feature>
<feature type="transmembrane region" description="Helical" evidence="1">
    <location>
        <begin position="44"/>
        <end position="64"/>
    </location>
</feature>
<keyword evidence="1" id="KW-1133">Transmembrane helix</keyword>
<accession>A0A5R9GQB9</accession>
<dbReference type="CDD" id="cd01949">
    <property type="entry name" value="GGDEF"/>
    <property type="match status" value="1"/>
</dbReference>
<dbReference type="Proteomes" id="UP000306585">
    <property type="component" value="Unassembled WGS sequence"/>
</dbReference>
<dbReference type="AlphaFoldDB" id="A0A5R9GQB9"/>
<dbReference type="InterPro" id="IPR052163">
    <property type="entry name" value="DGC-Regulatory_Protein"/>
</dbReference>
<reference evidence="3 4" key="1">
    <citation type="journal article" date="2019" name="Appl. Environ. Microbiol.">
        <title>Environmental Evidence and Genomic Insight of Iron-oxidizing Bacteria Preference Towards More Corrosion Resistant Stainless Steel at Higher Salinities.</title>
        <authorList>
            <person name="Garrison C.E."/>
            <person name="Price K.A."/>
            <person name="Field E.K."/>
        </authorList>
    </citation>
    <scope>NUCLEOTIDE SEQUENCE [LARGE SCALE GENOMIC DNA]</scope>
    <source>
        <strain evidence="3 4">P3</strain>
    </source>
</reference>
<comment type="caution">
    <text evidence="3">The sequence shown here is derived from an EMBL/GenBank/DDBJ whole genome shotgun (WGS) entry which is preliminary data.</text>
</comment>
<dbReference type="EMBL" id="VBRY01000011">
    <property type="protein sequence ID" value="TLS66172.1"/>
    <property type="molecule type" value="Genomic_DNA"/>
</dbReference>
<dbReference type="SMART" id="SM00267">
    <property type="entry name" value="GGDEF"/>
    <property type="match status" value="1"/>
</dbReference>
<feature type="domain" description="GGDEF" evidence="2">
    <location>
        <begin position="141"/>
        <end position="274"/>
    </location>
</feature>
<sequence length="294" mass="32151">MTMDNLPLLSLIGLGALVLIFSSMKTMHILAMIKDGSIARYWRILKFAMIFFLVGYLGVMAMVVVGITDILILLTGMIFFFGALFVYFVVHTGELTIQELLEDEKHIRQLAHFDAVTSLPNRTLFFERLSKSITLASRHQQKLAVLFIDLDGFKEVNDSFGHDTGDAVLKAVAERLTTHVRGADTVGRVGGDEFLVLLNEISSPAAGEIVARKMIDTLNQPIIDGEISCQVGASIGIAIFPDDGNDIETLIKQADDAMYVAKRGGKNQFISYAQAFADGPGQHQPLPEGAIAPH</sequence>
<dbReference type="PANTHER" id="PTHR46663">
    <property type="entry name" value="DIGUANYLATE CYCLASE DGCT-RELATED"/>
    <property type="match status" value="1"/>
</dbReference>